<dbReference type="NCBIfam" id="NF038134">
    <property type="entry name" value="choice_anch_M"/>
    <property type="match status" value="1"/>
</dbReference>
<dbReference type="NCBIfam" id="TIGR03769">
    <property type="entry name" value="P_ac_wall_RPT"/>
    <property type="match status" value="1"/>
</dbReference>
<comment type="similarity">
    <text evidence="5">Belongs to the bacterial solute-binding protein 9 family.</text>
</comment>
<dbReference type="Pfam" id="PF01297">
    <property type="entry name" value="ZnuA"/>
    <property type="match status" value="2"/>
</dbReference>
<dbReference type="InterPro" id="IPR022435">
    <property type="entry name" value="Surface-anchored_actinobac"/>
</dbReference>
<keyword evidence="8" id="KW-1185">Reference proteome</keyword>
<keyword evidence="3" id="KW-0479">Metal-binding</keyword>
<dbReference type="GO" id="GO:0030001">
    <property type="term" value="P:metal ion transport"/>
    <property type="evidence" value="ECO:0007669"/>
    <property type="project" value="InterPro"/>
</dbReference>
<dbReference type="PANTHER" id="PTHR42953">
    <property type="entry name" value="HIGH-AFFINITY ZINC UPTAKE SYSTEM PROTEIN ZNUA-RELATED"/>
    <property type="match status" value="1"/>
</dbReference>
<dbReference type="InterPro" id="IPR006127">
    <property type="entry name" value="ZnuA-like"/>
</dbReference>
<evidence type="ECO:0000256" key="2">
    <source>
        <dbReference type="ARBA" id="ARBA00022448"/>
    </source>
</evidence>
<protein>
    <submittedName>
        <fullName evidence="7">Periplasmic solute binding protein</fullName>
    </submittedName>
</protein>
<dbReference type="PRINTS" id="PR00690">
    <property type="entry name" value="ADHESNFAMILY"/>
</dbReference>
<accession>A0A087DTL7</accession>
<dbReference type="SUPFAM" id="SSF53807">
    <property type="entry name" value="Helical backbone' metal receptor"/>
    <property type="match status" value="1"/>
</dbReference>
<dbReference type="InterPro" id="IPR006128">
    <property type="entry name" value="Lipoprotein_PsaA-like"/>
</dbReference>
<dbReference type="PANTHER" id="PTHR42953:SF1">
    <property type="entry name" value="METAL-BINDING PROTEIN HI_0362-RELATED"/>
    <property type="match status" value="1"/>
</dbReference>
<reference evidence="7 8" key="1">
    <citation type="submission" date="2014-03" db="EMBL/GenBank/DDBJ databases">
        <title>Genomics of Bifidobacteria.</title>
        <authorList>
            <person name="Ventura M."/>
            <person name="Milani C."/>
            <person name="Lugli G.A."/>
        </authorList>
    </citation>
    <scope>NUCLEOTIDE SEQUENCE [LARGE SCALE GENOMIC DNA]</scope>
    <source>
        <strain evidence="7 8">LMG 11597</strain>
    </source>
</reference>
<keyword evidence="2 5" id="KW-0813">Transport</keyword>
<evidence type="ECO:0000313" key="7">
    <source>
        <dbReference type="EMBL" id="KFI98867.1"/>
    </source>
</evidence>
<organism evidence="7 8">
    <name type="scientific">Bifidobacterium subtile</name>
    <dbReference type="NCBI Taxonomy" id="77635"/>
    <lineage>
        <taxon>Bacteria</taxon>
        <taxon>Bacillati</taxon>
        <taxon>Actinomycetota</taxon>
        <taxon>Actinomycetes</taxon>
        <taxon>Bifidobacteriales</taxon>
        <taxon>Bifidobacteriaceae</taxon>
        <taxon>Bifidobacterium</taxon>
    </lineage>
</organism>
<dbReference type="GO" id="GO:0007155">
    <property type="term" value="P:cell adhesion"/>
    <property type="evidence" value="ECO:0007669"/>
    <property type="project" value="InterPro"/>
</dbReference>
<dbReference type="STRING" id="77635.BISU_2069"/>
<dbReference type="AlphaFoldDB" id="A0A087DTL7"/>
<name>A0A087DTL7_9BIFI</name>
<evidence type="ECO:0000256" key="6">
    <source>
        <dbReference type="SAM" id="SignalP"/>
    </source>
</evidence>
<dbReference type="EMBL" id="JGZR01000016">
    <property type="protein sequence ID" value="KFI98867.1"/>
    <property type="molecule type" value="Genomic_DNA"/>
</dbReference>
<dbReference type="Gene3D" id="3.40.50.1980">
    <property type="entry name" value="Nitrogenase molybdenum iron protein domain"/>
    <property type="match status" value="3"/>
</dbReference>
<dbReference type="Proteomes" id="UP000029055">
    <property type="component" value="Unassembled WGS sequence"/>
</dbReference>
<dbReference type="OrthoDB" id="9810636at2"/>
<evidence type="ECO:0000313" key="8">
    <source>
        <dbReference type="Proteomes" id="UP000029055"/>
    </source>
</evidence>
<comment type="caution">
    <text evidence="7">The sequence shown here is derived from an EMBL/GenBank/DDBJ whole genome shotgun (WGS) entry which is preliminary data.</text>
</comment>
<dbReference type="InterPro" id="IPR006129">
    <property type="entry name" value="AdhesinB"/>
</dbReference>
<feature type="signal peptide" evidence="6">
    <location>
        <begin position="1"/>
        <end position="33"/>
    </location>
</feature>
<evidence type="ECO:0000256" key="5">
    <source>
        <dbReference type="RuleBase" id="RU003512"/>
    </source>
</evidence>
<evidence type="ECO:0000256" key="4">
    <source>
        <dbReference type="ARBA" id="ARBA00022729"/>
    </source>
</evidence>
<gene>
    <name evidence="7" type="ORF">BISU_2069</name>
</gene>
<dbReference type="NCBIfam" id="TIGR03772">
    <property type="entry name" value="anch_rpt_subst"/>
    <property type="match status" value="1"/>
</dbReference>
<proteinExistence type="inferred from homology"/>
<dbReference type="GO" id="GO:0030313">
    <property type="term" value="C:cell envelope"/>
    <property type="evidence" value="ECO:0007669"/>
    <property type="project" value="UniProtKB-SubCell"/>
</dbReference>
<dbReference type="InterPro" id="IPR050492">
    <property type="entry name" value="Bact_metal-bind_prot9"/>
</dbReference>
<dbReference type="PRINTS" id="PR00691">
    <property type="entry name" value="ADHESINB"/>
</dbReference>
<feature type="chain" id="PRO_5038463535" evidence="6">
    <location>
        <begin position="34"/>
        <end position="533"/>
    </location>
</feature>
<evidence type="ECO:0000256" key="1">
    <source>
        <dbReference type="ARBA" id="ARBA00004196"/>
    </source>
</evidence>
<evidence type="ECO:0000256" key="3">
    <source>
        <dbReference type="ARBA" id="ARBA00022723"/>
    </source>
</evidence>
<dbReference type="InterPro" id="IPR022434">
    <property type="entry name" value="ABC_LPXTG_lipo_actinobac"/>
</dbReference>
<dbReference type="RefSeq" id="WP_024463902.1">
    <property type="nucleotide sequence ID" value="NZ_CP062939.1"/>
</dbReference>
<sequence>MIFGNSGNAHGLRSRLRRCLAALVSAAVLLPLAACSDFDSSNPHNGKLNVVTTTGILKDLVSNVAGDKANVSAIVPDNADPHSYEPSLRKIRDIVYADVAFSNYMLLEEHSIIKALDANLRPGVPDVGLAESSVKHAAEVIPLVEDVSLDTVWLGLAVQGAGEQYGAKRSSEVELTATGMQGPGQLTAYQTGSFGDVSVYFNSADGFDGKDKVSLPTEAHTHLSWGFSKPGVYKLGLKARLKVSDDAPPITLGSTTMVFAVGVNSQTVAKKLGATKVLDEGHADLAVDMDKGGFIYRADNEQKSSATHLQRDYYAPKDVVVEVPNKALHEIPAGGEYRFLGNPRDQIYLLPQAVLGSHVHGDIDPHLWQNVRNGIAYVQTIADKLAQVDPKNAAYYHQRATAYTDKLAGVDDYVRKTINQIPPSRRLLVTTHDAFAYLGQAYGVKIAGFVTPNPATEPSLADRKKLTQTIRNLKVPAVFLEPNLRSRSSVLQQVADENHIRVCPIYGDTFDGKVNTYIDMMRYNANILKECLS</sequence>
<comment type="subcellular location">
    <subcellularLocation>
        <location evidence="1">Cell envelope</location>
    </subcellularLocation>
</comment>
<keyword evidence="4 6" id="KW-0732">Signal</keyword>
<dbReference type="eggNOG" id="COG0803">
    <property type="taxonomic scope" value="Bacteria"/>
</dbReference>
<dbReference type="GO" id="GO:0046872">
    <property type="term" value="F:metal ion binding"/>
    <property type="evidence" value="ECO:0007669"/>
    <property type="project" value="UniProtKB-KW"/>
</dbReference>